<keyword evidence="2" id="KW-1133">Transmembrane helix</keyword>
<organism evidence="3 4">
    <name type="scientific">Arundinibacter roseus</name>
    <dbReference type="NCBI Taxonomy" id="2070510"/>
    <lineage>
        <taxon>Bacteria</taxon>
        <taxon>Pseudomonadati</taxon>
        <taxon>Bacteroidota</taxon>
        <taxon>Cytophagia</taxon>
        <taxon>Cytophagales</taxon>
        <taxon>Spirosomataceae</taxon>
        <taxon>Arundinibacter</taxon>
    </lineage>
</organism>
<proteinExistence type="predicted"/>
<keyword evidence="2" id="KW-0472">Membrane</keyword>
<gene>
    <name evidence="3" type="ORF">EZE20_12120</name>
</gene>
<dbReference type="EMBL" id="SMJU01000007">
    <property type="protein sequence ID" value="TDB64423.1"/>
    <property type="molecule type" value="Genomic_DNA"/>
</dbReference>
<reference evidence="3 4" key="1">
    <citation type="submission" date="2019-02" db="EMBL/GenBank/DDBJ databases">
        <title>Arundinibacter roseus gen. nov., sp. nov., a new member of the family Cytophagaceae.</title>
        <authorList>
            <person name="Szuroczki S."/>
            <person name="Khayer B."/>
            <person name="Sproer C."/>
            <person name="Toumi M."/>
            <person name="Szabo A."/>
            <person name="Felfoldi T."/>
            <person name="Schumann P."/>
            <person name="Toth E."/>
        </authorList>
    </citation>
    <scope>NUCLEOTIDE SEQUENCE [LARGE SCALE GENOMIC DNA]</scope>
    <source>
        <strain evidence="3 4">DMA-k-7a</strain>
    </source>
</reference>
<evidence type="ECO:0000313" key="4">
    <source>
        <dbReference type="Proteomes" id="UP000295706"/>
    </source>
</evidence>
<comment type="caution">
    <text evidence="3">The sequence shown here is derived from an EMBL/GenBank/DDBJ whole genome shotgun (WGS) entry which is preliminary data.</text>
</comment>
<accession>A0A4R4KA52</accession>
<evidence type="ECO:0000256" key="2">
    <source>
        <dbReference type="SAM" id="Phobius"/>
    </source>
</evidence>
<evidence type="ECO:0000313" key="3">
    <source>
        <dbReference type="EMBL" id="TDB64423.1"/>
    </source>
</evidence>
<keyword evidence="4" id="KW-1185">Reference proteome</keyword>
<evidence type="ECO:0000256" key="1">
    <source>
        <dbReference type="SAM" id="MobiDB-lite"/>
    </source>
</evidence>
<dbReference type="RefSeq" id="WP_132117963.1">
    <property type="nucleotide sequence ID" value="NZ_SMJU01000007.1"/>
</dbReference>
<keyword evidence="2" id="KW-0812">Transmembrane</keyword>
<feature type="region of interest" description="Disordered" evidence="1">
    <location>
        <begin position="118"/>
        <end position="138"/>
    </location>
</feature>
<name>A0A4R4KA52_9BACT</name>
<sequence>MMSFGEHRAGTDMSKTSRSFDWSGLFFGAFALTALLGAILIHLLKPSPATPTTTADSLLIEAENARIAHEKATYYYAEYTKATARRDSLAERIWGADPSVARERDSLRAAVQQDVLDSLRSRAARQPPVVPKPETDSP</sequence>
<dbReference type="AlphaFoldDB" id="A0A4R4KA52"/>
<feature type="transmembrane region" description="Helical" evidence="2">
    <location>
        <begin position="20"/>
        <end position="44"/>
    </location>
</feature>
<protein>
    <submittedName>
        <fullName evidence="3">Uncharacterized protein</fullName>
    </submittedName>
</protein>
<dbReference type="Proteomes" id="UP000295706">
    <property type="component" value="Unassembled WGS sequence"/>
</dbReference>